<sequence>MKFVGKKLSQTQWFVVLYLAGFLTLTLIAWLLKQGMKFL</sequence>
<organism evidence="2 3">
    <name type="scientific">Rheinheimera tangshanensis</name>
    <dbReference type="NCBI Taxonomy" id="400153"/>
    <lineage>
        <taxon>Bacteria</taxon>
        <taxon>Pseudomonadati</taxon>
        <taxon>Pseudomonadota</taxon>
        <taxon>Gammaproteobacteria</taxon>
        <taxon>Chromatiales</taxon>
        <taxon>Chromatiaceae</taxon>
        <taxon>Rheinheimera</taxon>
    </lineage>
</organism>
<dbReference type="AlphaFoldDB" id="A0A5C8M5X1"/>
<accession>A0A5C8M5X1</accession>
<dbReference type="OrthoDB" id="6659498at2"/>
<keyword evidence="1" id="KW-0812">Transmembrane</keyword>
<proteinExistence type="predicted"/>
<evidence type="ECO:0000313" key="3">
    <source>
        <dbReference type="Proteomes" id="UP000321814"/>
    </source>
</evidence>
<name>A0A5C8M5X1_9GAMM</name>
<evidence type="ECO:0000313" key="2">
    <source>
        <dbReference type="EMBL" id="TXK83339.1"/>
    </source>
</evidence>
<feature type="transmembrane region" description="Helical" evidence="1">
    <location>
        <begin position="12"/>
        <end position="32"/>
    </location>
</feature>
<reference evidence="2 3" key="1">
    <citation type="submission" date="2019-08" db="EMBL/GenBank/DDBJ databases">
        <title>Draft genome analysis of Rheinheimera tangshanensis isolated from the roots of fresh rice plants (Oryza sativa).</title>
        <authorList>
            <person name="Yu Q."/>
            <person name="Qi Y."/>
            <person name="Zhang H."/>
            <person name="Pu J."/>
        </authorList>
    </citation>
    <scope>NUCLEOTIDE SEQUENCE [LARGE SCALE GENOMIC DNA]</scope>
    <source>
        <strain evidence="2 3">JA3-B52</strain>
    </source>
</reference>
<dbReference type="EMBL" id="VRLR01000001">
    <property type="protein sequence ID" value="TXK83339.1"/>
    <property type="molecule type" value="Genomic_DNA"/>
</dbReference>
<keyword evidence="1" id="KW-1133">Transmembrane helix</keyword>
<comment type="caution">
    <text evidence="2">The sequence shown here is derived from an EMBL/GenBank/DDBJ whole genome shotgun (WGS) entry which is preliminary data.</text>
</comment>
<keyword evidence="3" id="KW-1185">Reference proteome</keyword>
<protein>
    <submittedName>
        <fullName evidence="2">DUF2474 domain-containing protein</fullName>
    </submittedName>
</protein>
<dbReference type="Proteomes" id="UP000321814">
    <property type="component" value="Unassembled WGS sequence"/>
</dbReference>
<keyword evidence="1" id="KW-0472">Membrane</keyword>
<gene>
    <name evidence="2" type="ORF">FU839_03450</name>
</gene>
<evidence type="ECO:0000256" key="1">
    <source>
        <dbReference type="SAM" id="Phobius"/>
    </source>
</evidence>